<keyword evidence="1" id="KW-0479">Metal-binding</keyword>
<accession>A0ABT1EB20</accession>
<reference evidence="3 4" key="1">
    <citation type="journal article" date="2022" name="Genome Biol. Evol.">
        <title>Host diet, physiology and behaviors set the stage for Lachnospiraceae cladogenesis.</title>
        <authorList>
            <person name="Vera-Ponce De Leon A."/>
            <person name="Schneider M."/>
            <person name="Jahnes B.C."/>
            <person name="Sadowski V."/>
            <person name="Camuy-Velez L.A."/>
            <person name="Duan J."/>
            <person name="Sabree Z.L."/>
        </authorList>
    </citation>
    <scope>NUCLEOTIDE SEQUENCE [LARGE SCALE GENOMIC DNA]</scope>
    <source>
        <strain evidence="3 4">PAL113</strain>
    </source>
</reference>
<keyword evidence="4" id="KW-1185">Reference proteome</keyword>
<dbReference type="Gene3D" id="2.60.120.10">
    <property type="entry name" value="Jelly Rolls"/>
    <property type="match status" value="1"/>
</dbReference>
<dbReference type="PANTHER" id="PTHR35848">
    <property type="entry name" value="OXALATE-BINDING PROTEIN"/>
    <property type="match status" value="1"/>
</dbReference>
<protein>
    <submittedName>
        <fullName evidence="3">Cupin domain-containing protein</fullName>
    </submittedName>
</protein>
<feature type="domain" description="Cupin type-2" evidence="2">
    <location>
        <begin position="44"/>
        <end position="110"/>
    </location>
</feature>
<dbReference type="Proteomes" id="UP001523566">
    <property type="component" value="Unassembled WGS sequence"/>
</dbReference>
<evidence type="ECO:0000259" key="2">
    <source>
        <dbReference type="Pfam" id="PF07883"/>
    </source>
</evidence>
<dbReference type="PANTHER" id="PTHR35848:SF6">
    <property type="entry name" value="CUPIN TYPE-2 DOMAIN-CONTAINING PROTEIN"/>
    <property type="match status" value="1"/>
</dbReference>
<dbReference type="Pfam" id="PF07883">
    <property type="entry name" value="Cupin_2"/>
    <property type="match status" value="1"/>
</dbReference>
<dbReference type="InterPro" id="IPR011051">
    <property type="entry name" value="RmlC_Cupin_sf"/>
</dbReference>
<dbReference type="EMBL" id="JAMZFW010000016">
    <property type="protein sequence ID" value="MCP1103008.1"/>
    <property type="molecule type" value="Genomic_DNA"/>
</dbReference>
<dbReference type="InterPro" id="IPR051610">
    <property type="entry name" value="GPI/OXD"/>
</dbReference>
<dbReference type="InterPro" id="IPR014710">
    <property type="entry name" value="RmlC-like_jellyroll"/>
</dbReference>
<dbReference type="InterPro" id="IPR013096">
    <property type="entry name" value="Cupin_2"/>
</dbReference>
<gene>
    <name evidence="3" type="ORF">NK125_11325</name>
</gene>
<proteinExistence type="predicted"/>
<comment type="caution">
    <text evidence="3">The sequence shown here is derived from an EMBL/GenBank/DDBJ whole genome shotgun (WGS) entry which is preliminary data.</text>
</comment>
<dbReference type="RefSeq" id="WP_262066794.1">
    <property type="nucleotide sequence ID" value="NZ_JAMXOD010000016.1"/>
</dbReference>
<name>A0ABT1EB20_9FIRM</name>
<sequence length="117" mass="12990">MIRNFLSQEMGSFPKCHDGEGELGFIELFGEKDFSSGIRFFHHTVLPPKTSIGIHTHGNDEEIYIVLEGSGVMHLDGKDYEVAKGDVIINQPFGTHGIKNTGDQDLKLLVFEVVIDS</sequence>
<evidence type="ECO:0000313" key="4">
    <source>
        <dbReference type="Proteomes" id="UP001523566"/>
    </source>
</evidence>
<evidence type="ECO:0000256" key="1">
    <source>
        <dbReference type="ARBA" id="ARBA00022723"/>
    </source>
</evidence>
<dbReference type="SUPFAM" id="SSF51182">
    <property type="entry name" value="RmlC-like cupins"/>
    <property type="match status" value="1"/>
</dbReference>
<organism evidence="3 4">
    <name type="scientific">Aequitasia blattaphilus</name>
    <dbReference type="NCBI Taxonomy" id="2949332"/>
    <lineage>
        <taxon>Bacteria</taxon>
        <taxon>Bacillati</taxon>
        <taxon>Bacillota</taxon>
        <taxon>Clostridia</taxon>
        <taxon>Lachnospirales</taxon>
        <taxon>Lachnospiraceae</taxon>
        <taxon>Aequitasia</taxon>
    </lineage>
</organism>
<evidence type="ECO:0000313" key="3">
    <source>
        <dbReference type="EMBL" id="MCP1103008.1"/>
    </source>
</evidence>